<dbReference type="EMBL" id="RCUY01000001">
    <property type="protein sequence ID" value="RLP84457.1"/>
    <property type="molecule type" value="Genomic_DNA"/>
</dbReference>
<dbReference type="Proteomes" id="UP000269438">
    <property type="component" value="Unassembled WGS sequence"/>
</dbReference>
<gene>
    <name evidence="7" type="ORF">D9V34_00130</name>
    <name evidence="6" type="ORF">D9V34_12425</name>
</gene>
<evidence type="ECO:0000256" key="3">
    <source>
        <dbReference type="ARBA" id="ARBA00023163"/>
    </source>
</evidence>
<feature type="DNA-binding region" description="H-T-H motif" evidence="4">
    <location>
        <begin position="28"/>
        <end position="47"/>
    </location>
</feature>
<keyword evidence="1" id="KW-0805">Transcription regulation</keyword>
<evidence type="ECO:0000313" key="6">
    <source>
        <dbReference type="EMBL" id="RLP80672.1"/>
    </source>
</evidence>
<dbReference type="PANTHER" id="PTHR30055">
    <property type="entry name" value="HTH-TYPE TRANSCRIPTIONAL REGULATOR RUTR"/>
    <property type="match status" value="1"/>
</dbReference>
<dbReference type="EMBL" id="RCUY01000011">
    <property type="protein sequence ID" value="RLP80672.1"/>
    <property type="molecule type" value="Genomic_DNA"/>
</dbReference>
<protein>
    <submittedName>
        <fullName evidence="6">TetR/AcrR family transcriptional regulator</fullName>
    </submittedName>
</protein>
<proteinExistence type="predicted"/>
<evidence type="ECO:0000313" key="8">
    <source>
        <dbReference type="Proteomes" id="UP000269438"/>
    </source>
</evidence>
<evidence type="ECO:0000259" key="5">
    <source>
        <dbReference type="PROSITE" id="PS50977"/>
    </source>
</evidence>
<keyword evidence="8" id="KW-1185">Reference proteome</keyword>
<keyword evidence="3" id="KW-0804">Transcription</keyword>
<evidence type="ECO:0000256" key="4">
    <source>
        <dbReference type="PROSITE-ProRule" id="PRU00335"/>
    </source>
</evidence>
<dbReference type="RefSeq" id="WP_121686953.1">
    <property type="nucleotide sequence ID" value="NZ_RCUY01000001.1"/>
</dbReference>
<dbReference type="InterPro" id="IPR001647">
    <property type="entry name" value="HTH_TetR"/>
</dbReference>
<name>A0A3L7AMM0_9MICO</name>
<dbReference type="InterPro" id="IPR009057">
    <property type="entry name" value="Homeodomain-like_sf"/>
</dbReference>
<dbReference type="SUPFAM" id="SSF46689">
    <property type="entry name" value="Homeodomain-like"/>
    <property type="match status" value="1"/>
</dbReference>
<dbReference type="InterPro" id="IPR050109">
    <property type="entry name" value="HTH-type_TetR-like_transc_reg"/>
</dbReference>
<reference evidence="6 8" key="1">
    <citation type="submission" date="2018-10" db="EMBL/GenBank/DDBJ databases">
        <authorList>
            <person name="Li J."/>
        </authorList>
    </citation>
    <scope>NUCLEOTIDE SEQUENCE [LARGE SCALE GENOMIC DNA]</scope>
    <source>
        <strain evidence="6 8">JCM 11654</strain>
    </source>
</reference>
<dbReference type="Gene3D" id="1.10.357.10">
    <property type="entry name" value="Tetracycline Repressor, domain 2"/>
    <property type="match status" value="1"/>
</dbReference>
<evidence type="ECO:0000256" key="1">
    <source>
        <dbReference type="ARBA" id="ARBA00023015"/>
    </source>
</evidence>
<dbReference type="PANTHER" id="PTHR30055:SF234">
    <property type="entry name" value="HTH-TYPE TRANSCRIPTIONAL REGULATOR BETI"/>
    <property type="match status" value="1"/>
</dbReference>
<feature type="domain" description="HTH tetR-type" evidence="5">
    <location>
        <begin position="5"/>
        <end position="65"/>
    </location>
</feature>
<dbReference type="AlphaFoldDB" id="A0A3L7AMM0"/>
<accession>A0A3L7AMM0</accession>
<keyword evidence="2 4" id="KW-0238">DNA-binding</keyword>
<organism evidence="6 8">
    <name type="scientific">Mycetocola lacteus</name>
    <dbReference type="NCBI Taxonomy" id="76637"/>
    <lineage>
        <taxon>Bacteria</taxon>
        <taxon>Bacillati</taxon>
        <taxon>Actinomycetota</taxon>
        <taxon>Actinomycetes</taxon>
        <taxon>Micrococcales</taxon>
        <taxon>Microbacteriaceae</taxon>
        <taxon>Mycetocola</taxon>
    </lineage>
</organism>
<dbReference type="Pfam" id="PF00440">
    <property type="entry name" value="TetR_N"/>
    <property type="match status" value="1"/>
</dbReference>
<comment type="caution">
    <text evidence="6">The sequence shown here is derived from an EMBL/GenBank/DDBJ whole genome shotgun (WGS) entry which is preliminary data.</text>
</comment>
<sequence>MAAESTTRERILDAFESLLITQGERATTIEACAAQAGISKGGLLYHFGSRDALILGLIARADVLSAEYLAEMTASPDGVVDSLIRTSLFSDDRFDHATIALNRLAQEDHRAIACLQRFRRDTIALLEKELGDPVLAETVMLISDGMYYDSVLRTPEDSTVPTPNAVPAEAILAVVHRLIPTRTT</sequence>
<dbReference type="PRINTS" id="PR00455">
    <property type="entry name" value="HTHTETR"/>
</dbReference>
<dbReference type="OrthoDB" id="9806334at2"/>
<evidence type="ECO:0000256" key="2">
    <source>
        <dbReference type="ARBA" id="ARBA00023125"/>
    </source>
</evidence>
<dbReference type="PROSITE" id="PS50977">
    <property type="entry name" value="HTH_TETR_2"/>
    <property type="match status" value="1"/>
</dbReference>
<evidence type="ECO:0000313" key="7">
    <source>
        <dbReference type="EMBL" id="RLP84457.1"/>
    </source>
</evidence>
<dbReference type="GO" id="GO:0000976">
    <property type="term" value="F:transcription cis-regulatory region binding"/>
    <property type="evidence" value="ECO:0007669"/>
    <property type="project" value="TreeGrafter"/>
</dbReference>
<dbReference type="GO" id="GO:0003700">
    <property type="term" value="F:DNA-binding transcription factor activity"/>
    <property type="evidence" value="ECO:0007669"/>
    <property type="project" value="TreeGrafter"/>
</dbReference>